<proteinExistence type="predicted"/>
<sequence>MDNIVFHVNRCFRIRTGYQRVYGLLSFLVLLSSNRPRSDAELPRLNSDLGTREEKYPRSEFSLGNSASDLGL</sequence>
<feature type="region of interest" description="Disordered" evidence="1">
    <location>
        <begin position="38"/>
        <end position="72"/>
    </location>
</feature>
<protein>
    <submittedName>
        <fullName evidence="2">Uncharacterized protein</fullName>
    </submittedName>
</protein>
<accession>A0ABQ9YYF7</accession>
<dbReference type="EMBL" id="JAOYFB010000002">
    <property type="protein sequence ID" value="KAK4005692.1"/>
    <property type="molecule type" value="Genomic_DNA"/>
</dbReference>
<feature type="compositionally biased region" description="Polar residues" evidence="1">
    <location>
        <begin position="62"/>
        <end position="72"/>
    </location>
</feature>
<gene>
    <name evidence="2" type="ORF">OUZ56_010735</name>
</gene>
<comment type="caution">
    <text evidence="2">The sequence shown here is derived from an EMBL/GenBank/DDBJ whole genome shotgun (WGS) entry which is preliminary data.</text>
</comment>
<reference evidence="2 3" key="1">
    <citation type="journal article" date="2023" name="Nucleic Acids Res.">
        <title>The hologenome of Daphnia magna reveals possible DNA methylation and microbiome-mediated evolution of the host genome.</title>
        <authorList>
            <person name="Chaturvedi A."/>
            <person name="Li X."/>
            <person name="Dhandapani V."/>
            <person name="Marshall H."/>
            <person name="Kissane S."/>
            <person name="Cuenca-Cambronero M."/>
            <person name="Asole G."/>
            <person name="Calvet F."/>
            <person name="Ruiz-Romero M."/>
            <person name="Marangio P."/>
            <person name="Guigo R."/>
            <person name="Rago D."/>
            <person name="Mirbahai L."/>
            <person name="Eastwood N."/>
            <person name="Colbourne J.K."/>
            <person name="Zhou J."/>
            <person name="Mallon E."/>
            <person name="Orsini L."/>
        </authorList>
    </citation>
    <scope>NUCLEOTIDE SEQUENCE [LARGE SCALE GENOMIC DNA]</scope>
    <source>
        <strain evidence="2">LRV0_1</strain>
    </source>
</reference>
<organism evidence="2 3">
    <name type="scientific">Daphnia magna</name>
    <dbReference type="NCBI Taxonomy" id="35525"/>
    <lineage>
        <taxon>Eukaryota</taxon>
        <taxon>Metazoa</taxon>
        <taxon>Ecdysozoa</taxon>
        <taxon>Arthropoda</taxon>
        <taxon>Crustacea</taxon>
        <taxon>Branchiopoda</taxon>
        <taxon>Diplostraca</taxon>
        <taxon>Cladocera</taxon>
        <taxon>Anomopoda</taxon>
        <taxon>Daphniidae</taxon>
        <taxon>Daphnia</taxon>
    </lineage>
</organism>
<dbReference type="Proteomes" id="UP001234178">
    <property type="component" value="Unassembled WGS sequence"/>
</dbReference>
<keyword evidence="3" id="KW-1185">Reference proteome</keyword>
<evidence type="ECO:0000313" key="2">
    <source>
        <dbReference type="EMBL" id="KAK4005692.1"/>
    </source>
</evidence>
<evidence type="ECO:0000313" key="3">
    <source>
        <dbReference type="Proteomes" id="UP001234178"/>
    </source>
</evidence>
<evidence type="ECO:0000256" key="1">
    <source>
        <dbReference type="SAM" id="MobiDB-lite"/>
    </source>
</evidence>
<name>A0ABQ9YYF7_9CRUS</name>